<reference evidence="1 2" key="1">
    <citation type="submission" date="2018-10" db="EMBL/GenBank/DDBJ databases">
        <title>Natrarchaeobius chitinivorans gen. nov., sp. nov., and Natrarchaeobius haloalkaliphilus sp. nov., alkaliphilic, chitin-utilizing haloarchaea from hypersaline alkaline lakes.</title>
        <authorList>
            <person name="Sorokin D.Y."/>
            <person name="Elcheninov A.G."/>
            <person name="Kostrikina N.A."/>
            <person name="Bale N.J."/>
            <person name="Sinninghe Damste J.S."/>
            <person name="Khijniak T.V."/>
            <person name="Kublanov I.V."/>
            <person name="Toshchakov S.V."/>
        </authorList>
    </citation>
    <scope>NUCLEOTIDE SEQUENCE [LARGE SCALE GENOMIC DNA]</scope>
    <source>
        <strain evidence="1 2">AArcht-Sl</strain>
    </source>
</reference>
<name>A0A3N6MCU4_9EURY</name>
<proteinExistence type="predicted"/>
<comment type="caution">
    <text evidence="1">The sequence shown here is derived from an EMBL/GenBank/DDBJ whole genome shotgun (WGS) entry which is preliminary data.</text>
</comment>
<dbReference type="Proteomes" id="UP000273828">
    <property type="component" value="Unassembled WGS sequence"/>
</dbReference>
<sequence>MLGGAVLWHRVRGRIADLTGDGNDVITERHAGAFVVRRRLDPDRIEAVLERVDRRCADGDPDWLLGVDGASTASLFLDRSSDEPELRWYVEVPRNELERRDDPATTIAERFPVSHDAVVPGDDSVDGELLVHAVHPRRPRTLEAAEAGLLGRDELASDRTVDVELVRMDLESGLPERLADWLAGVSRRVIDGELSLGPIETWSEEMLEAEAMYTESVVLERRAGGYSLVQYMETAEMAAVYEAYYDTWNPVARAAELVLGRVLENPDDVLTYPIESGTEPLAHAIDPDRFRHPSEC</sequence>
<protein>
    <submittedName>
        <fullName evidence="1">Uncharacterized protein</fullName>
    </submittedName>
</protein>
<accession>A0A3N6MCU4</accession>
<keyword evidence="2" id="KW-1185">Reference proteome</keyword>
<organism evidence="1 2">
    <name type="scientific">Natrarchaeobius halalkaliphilus</name>
    <dbReference type="NCBI Taxonomy" id="1679091"/>
    <lineage>
        <taxon>Archaea</taxon>
        <taxon>Methanobacteriati</taxon>
        <taxon>Methanobacteriota</taxon>
        <taxon>Stenosarchaea group</taxon>
        <taxon>Halobacteria</taxon>
        <taxon>Halobacteriales</taxon>
        <taxon>Natrialbaceae</taxon>
        <taxon>Natrarchaeobius</taxon>
    </lineage>
</organism>
<evidence type="ECO:0000313" key="1">
    <source>
        <dbReference type="EMBL" id="RQG93331.1"/>
    </source>
</evidence>
<dbReference type="OrthoDB" id="161889at2157"/>
<dbReference type="AlphaFoldDB" id="A0A3N6MCU4"/>
<evidence type="ECO:0000313" key="2">
    <source>
        <dbReference type="Proteomes" id="UP000273828"/>
    </source>
</evidence>
<dbReference type="EMBL" id="REFY01000001">
    <property type="protein sequence ID" value="RQG93331.1"/>
    <property type="molecule type" value="Genomic_DNA"/>
</dbReference>
<gene>
    <name evidence="1" type="ORF">EA462_03425</name>
</gene>